<feature type="transmembrane region" description="Helical" evidence="1">
    <location>
        <begin position="126"/>
        <end position="147"/>
    </location>
</feature>
<keyword evidence="1" id="KW-0472">Membrane</keyword>
<evidence type="ECO:0000313" key="3">
    <source>
        <dbReference type="Proteomes" id="UP000078459"/>
    </source>
</evidence>
<reference evidence="2 3" key="1">
    <citation type="submission" date="2016-04" db="EMBL/GenBank/DDBJ databases">
        <authorList>
            <person name="Evans L.H."/>
            <person name="Alamgir A."/>
            <person name="Owens N."/>
            <person name="Weber N.D."/>
            <person name="Virtaneva K."/>
            <person name="Barbian K."/>
            <person name="Babar A."/>
            <person name="Rosenke K."/>
        </authorList>
    </citation>
    <scope>NUCLEOTIDE SEQUENCE [LARGE SCALE GENOMIC DNA]</scope>
    <source>
        <strain evidence="2 3">CCM 8644</strain>
    </source>
</reference>
<dbReference type="RefSeq" id="WP_068823103.1">
    <property type="nucleotide sequence ID" value="NZ_LWHJ01000029.1"/>
</dbReference>
<keyword evidence="3" id="KW-1185">Reference proteome</keyword>
<organism evidence="2 3">
    <name type="scientific">Pedobacter psychrophilus</name>
    <dbReference type="NCBI Taxonomy" id="1826909"/>
    <lineage>
        <taxon>Bacteria</taxon>
        <taxon>Pseudomonadati</taxon>
        <taxon>Bacteroidota</taxon>
        <taxon>Sphingobacteriia</taxon>
        <taxon>Sphingobacteriales</taxon>
        <taxon>Sphingobacteriaceae</taxon>
        <taxon>Pedobacter</taxon>
    </lineage>
</organism>
<accession>A0A179DD31</accession>
<comment type="caution">
    <text evidence="2">The sequence shown here is derived from an EMBL/GenBank/DDBJ whole genome shotgun (WGS) entry which is preliminary data.</text>
</comment>
<feature type="transmembrane region" description="Helical" evidence="1">
    <location>
        <begin position="16"/>
        <end position="36"/>
    </location>
</feature>
<feature type="transmembrane region" description="Helical" evidence="1">
    <location>
        <begin position="42"/>
        <end position="64"/>
    </location>
</feature>
<dbReference type="Proteomes" id="UP000078459">
    <property type="component" value="Unassembled WGS sequence"/>
</dbReference>
<proteinExistence type="predicted"/>
<gene>
    <name evidence="2" type="ORF">A5893_13010</name>
</gene>
<sequence>MKFITDYFNAEKFESLFFVGIGILAIVSGIYFWFVIKEPFQKGIAIPLILIAFIQITVGAIVYVRSPKDILTVQNIVKIEPEKIQTIEIPRMELVMKNFVVYRYVEIALMLLGLILYFYFPSISFWKGIGLGLFMQAGFMLLLDFFAEKRGKEYLQHLTILMTENV</sequence>
<dbReference type="EMBL" id="LWHJ01000029">
    <property type="protein sequence ID" value="OAQ38951.1"/>
    <property type="molecule type" value="Genomic_DNA"/>
</dbReference>
<keyword evidence="1" id="KW-0812">Transmembrane</keyword>
<keyword evidence="1" id="KW-1133">Transmembrane helix</keyword>
<dbReference type="AlphaFoldDB" id="A0A179DD31"/>
<protein>
    <submittedName>
        <fullName evidence="2">Uncharacterized protein</fullName>
    </submittedName>
</protein>
<evidence type="ECO:0000256" key="1">
    <source>
        <dbReference type="SAM" id="Phobius"/>
    </source>
</evidence>
<name>A0A179DD31_9SPHI</name>
<dbReference type="OrthoDB" id="677815at2"/>
<reference evidence="2 3" key="2">
    <citation type="submission" date="2016-06" db="EMBL/GenBank/DDBJ databases">
        <title>Pedobacter psychrophilus sp. nov., isolated from Antarctic fragmentary rock.</title>
        <authorList>
            <person name="Svec P."/>
        </authorList>
    </citation>
    <scope>NUCLEOTIDE SEQUENCE [LARGE SCALE GENOMIC DNA]</scope>
    <source>
        <strain evidence="2 3">CCM 8644</strain>
    </source>
</reference>
<feature type="transmembrane region" description="Helical" evidence="1">
    <location>
        <begin position="101"/>
        <end position="120"/>
    </location>
</feature>
<dbReference type="STRING" id="1826909.A5893_13010"/>
<evidence type="ECO:0000313" key="2">
    <source>
        <dbReference type="EMBL" id="OAQ38951.1"/>
    </source>
</evidence>